<proteinExistence type="predicted"/>
<dbReference type="AlphaFoldDB" id="A0A1D1V818"/>
<protein>
    <submittedName>
        <fullName evidence="1">Uncharacterized protein</fullName>
    </submittedName>
</protein>
<evidence type="ECO:0000313" key="2">
    <source>
        <dbReference type="Proteomes" id="UP000186922"/>
    </source>
</evidence>
<gene>
    <name evidence="1" type="primary">RvY_09047-1</name>
    <name evidence="1" type="synonym">RvY_09047.1</name>
    <name evidence="1" type="ORF">RvY_09047</name>
</gene>
<name>A0A1D1V818_RAMVA</name>
<keyword evidence="2" id="KW-1185">Reference proteome</keyword>
<dbReference type="EMBL" id="BDGG01000004">
    <property type="protein sequence ID" value="GAU97816.1"/>
    <property type="molecule type" value="Genomic_DNA"/>
</dbReference>
<dbReference type="Gene3D" id="2.30.30.140">
    <property type="match status" value="1"/>
</dbReference>
<reference evidence="1 2" key="1">
    <citation type="journal article" date="2016" name="Nat. Commun.">
        <title>Extremotolerant tardigrade genome and improved radiotolerance of human cultured cells by tardigrade-unique protein.</title>
        <authorList>
            <person name="Hashimoto T."/>
            <person name="Horikawa D.D."/>
            <person name="Saito Y."/>
            <person name="Kuwahara H."/>
            <person name="Kozuka-Hata H."/>
            <person name="Shin-I T."/>
            <person name="Minakuchi Y."/>
            <person name="Ohishi K."/>
            <person name="Motoyama A."/>
            <person name="Aizu T."/>
            <person name="Enomoto A."/>
            <person name="Kondo K."/>
            <person name="Tanaka S."/>
            <person name="Hara Y."/>
            <person name="Koshikawa S."/>
            <person name="Sagara H."/>
            <person name="Miura T."/>
            <person name="Yokobori S."/>
            <person name="Miyagawa K."/>
            <person name="Suzuki Y."/>
            <person name="Kubo T."/>
            <person name="Oyama M."/>
            <person name="Kohara Y."/>
            <person name="Fujiyama A."/>
            <person name="Arakawa K."/>
            <person name="Katayama T."/>
            <person name="Toyoda A."/>
            <person name="Kunieda T."/>
        </authorList>
    </citation>
    <scope>NUCLEOTIDE SEQUENCE [LARGE SCALE GENOMIC DNA]</scope>
    <source>
        <strain evidence="1 2">YOKOZUNA-1</strain>
    </source>
</reference>
<organism evidence="1 2">
    <name type="scientific">Ramazzottius varieornatus</name>
    <name type="common">Water bear</name>
    <name type="synonym">Tardigrade</name>
    <dbReference type="NCBI Taxonomy" id="947166"/>
    <lineage>
        <taxon>Eukaryota</taxon>
        <taxon>Metazoa</taxon>
        <taxon>Ecdysozoa</taxon>
        <taxon>Tardigrada</taxon>
        <taxon>Eutardigrada</taxon>
        <taxon>Parachela</taxon>
        <taxon>Hypsibioidea</taxon>
        <taxon>Ramazzottiidae</taxon>
        <taxon>Ramazzottius</taxon>
    </lineage>
</organism>
<evidence type="ECO:0000313" key="1">
    <source>
        <dbReference type="EMBL" id="GAU97816.1"/>
    </source>
</evidence>
<dbReference type="Proteomes" id="UP000186922">
    <property type="component" value="Unassembled WGS sequence"/>
</dbReference>
<sequence>MAQTDRPSNSDMQDKFAVWKTLSVKDRLERVGASVQKVKDAPYAADTYQAVPKFERGDPVAVCHSGLYYHAVIQNVEKKPYYCPELKKDVPLYLVRYPGWGRSQKQRDEAVVEYDLVGTTKRTVAHELLYAHYWNKYSLGQLKGKVGKDQLKSIFELPPKTLQKLENKWIAQIKRENADQELTFAQWVGLEAEQT</sequence>
<dbReference type="OrthoDB" id="10367856at2759"/>
<accession>A0A1D1V818</accession>
<comment type="caution">
    <text evidence="1">The sequence shown here is derived from an EMBL/GenBank/DDBJ whole genome shotgun (WGS) entry which is preliminary data.</text>
</comment>